<comment type="caution">
    <text evidence="1">The sequence shown here is derived from an EMBL/GenBank/DDBJ whole genome shotgun (WGS) entry which is preliminary data.</text>
</comment>
<dbReference type="Gene3D" id="3.80.10.10">
    <property type="entry name" value="Ribonuclease Inhibitor"/>
    <property type="match status" value="1"/>
</dbReference>
<dbReference type="EMBL" id="PRLF01000029">
    <property type="protein sequence ID" value="RAW63308.1"/>
    <property type="molecule type" value="Genomic_DNA"/>
</dbReference>
<reference evidence="1 2" key="1">
    <citation type="submission" date="2018-02" db="EMBL/GenBank/DDBJ databases">
        <title>Complete genome sequencing of Faecalibacterium prausnitzii strains isolated from the human gut.</title>
        <authorList>
            <person name="Fitzgerald B.C."/>
            <person name="Shkoporov A.N."/>
            <person name="Ross P.R."/>
            <person name="Hill C."/>
        </authorList>
    </citation>
    <scope>NUCLEOTIDE SEQUENCE [LARGE SCALE GENOMIC DNA]</scope>
    <source>
        <strain evidence="1 2">APC924/119</strain>
    </source>
</reference>
<accession>A0A329UP11</accession>
<evidence type="ECO:0008006" key="3">
    <source>
        <dbReference type="Google" id="ProtNLM"/>
    </source>
</evidence>
<evidence type="ECO:0000313" key="1">
    <source>
        <dbReference type="EMBL" id="RAW63308.1"/>
    </source>
</evidence>
<evidence type="ECO:0000313" key="2">
    <source>
        <dbReference type="Proteomes" id="UP000250550"/>
    </source>
</evidence>
<gene>
    <name evidence="1" type="ORF">C4N21_13575</name>
</gene>
<dbReference type="SUPFAM" id="SSF52058">
    <property type="entry name" value="L domain-like"/>
    <property type="match status" value="1"/>
</dbReference>
<dbReference type="InterPro" id="IPR032675">
    <property type="entry name" value="LRR_dom_sf"/>
</dbReference>
<protein>
    <recommendedName>
        <fullName evidence="3">Leucine-rich repeat domain-containing protein</fullName>
    </recommendedName>
</protein>
<proteinExistence type="predicted"/>
<dbReference type="RefSeq" id="WP_112122101.1">
    <property type="nucleotide sequence ID" value="NZ_JBPQTE010000024.1"/>
</dbReference>
<dbReference type="Proteomes" id="UP000250550">
    <property type="component" value="Unassembled WGS sequence"/>
</dbReference>
<name>A0A329UP11_9FIRM</name>
<sequence length="253" mass="28104">MKIEPPLSTAVFWRGGEKIDLNGLKPDAVWCLSVTGERKVNLSFLRDYPNLEELILMEKCEGVEVLSELKQLHTLSLWLSAPVSWDNVSLPGLRVLHLRGEKNGDITPLLTSITYLHLEEMRKTEDLAPFLTLAPRLQKLYLQSLPAVQKLPTLDGLPSLYALKLYELHKLNDLSALSHSHLRYFAASLIGDKLSAQALADAVMAIPNLEAAALQLADRSERRYGGVQKAFAAAGKSPLLREEISALTTWLSL</sequence>
<dbReference type="AlphaFoldDB" id="A0A329UP11"/>
<organism evidence="1 2">
    <name type="scientific">Faecalibacterium prausnitzii</name>
    <dbReference type="NCBI Taxonomy" id="853"/>
    <lineage>
        <taxon>Bacteria</taxon>
        <taxon>Bacillati</taxon>
        <taxon>Bacillota</taxon>
        <taxon>Clostridia</taxon>
        <taxon>Eubacteriales</taxon>
        <taxon>Oscillospiraceae</taxon>
        <taxon>Faecalibacterium</taxon>
    </lineage>
</organism>